<dbReference type="GO" id="GO:0006886">
    <property type="term" value="P:intracellular protein transport"/>
    <property type="evidence" value="ECO:0007669"/>
    <property type="project" value="UniProtKB-UniRule"/>
</dbReference>
<dbReference type="GO" id="GO:0032051">
    <property type="term" value="F:clathrin light chain binding"/>
    <property type="evidence" value="ECO:0007669"/>
    <property type="project" value="InterPro"/>
</dbReference>
<dbReference type="SUPFAM" id="SSF50989">
    <property type="entry name" value="Clathrin heavy-chain terminal domain"/>
    <property type="match status" value="1"/>
</dbReference>
<feature type="coiled-coil region" evidence="8">
    <location>
        <begin position="1640"/>
        <end position="1667"/>
    </location>
</feature>
<dbReference type="InterPro" id="IPR016025">
    <property type="entry name" value="Clathrin_H-chain_N"/>
</dbReference>
<dbReference type="PhylomeDB" id="A0A0G4EMM4"/>
<evidence type="ECO:0000256" key="1">
    <source>
        <dbReference type="ARBA" id="ARBA00009535"/>
    </source>
</evidence>
<keyword evidence="5 6" id="KW-0968">Cytoplasmic vesicle</keyword>
<feature type="repeat" description="CHCR" evidence="7">
    <location>
        <begin position="1460"/>
        <end position="1603"/>
    </location>
</feature>
<evidence type="ECO:0000256" key="3">
    <source>
        <dbReference type="ARBA" id="ARBA00023136"/>
    </source>
</evidence>
<dbReference type="FunFam" id="1.25.40.10:FF:000082">
    <property type="entry name" value="Clathrin heavy chain"/>
    <property type="match status" value="1"/>
</dbReference>
<keyword evidence="8" id="KW-0175">Coiled coil</keyword>
<dbReference type="FunCoup" id="A0A0G4EMM4">
    <property type="interactions" value="469"/>
</dbReference>
<dbReference type="STRING" id="1169540.A0A0G4EMM4"/>
<feature type="repeat" description="CHCR" evidence="7">
    <location>
        <begin position="866"/>
        <end position="1007"/>
    </location>
</feature>
<dbReference type="OrthoDB" id="421917at2759"/>
<dbReference type="GO" id="GO:0005198">
    <property type="term" value="F:structural molecule activity"/>
    <property type="evidence" value="ECO:0007669"/>
    <property type="project" value="InterPro"/>
</dbReference>
<evidence type="ECO:0000256" key="8">
    <source>
        <dbReference type="SAM" id="Coils"/>
    </source>
</evidence>
<dbReference type="FunFam" id="1.25.40.10:FF:000002">
    <property type="entry name" value="Clathrin heavy chain"/>
    <property type="match status" value="1"/>
</dbReference>
<reference evidence="9 10" key="1">
    <citation type="submission" date="2014-11" db="EMBL/GenBank/DDBJ databases">
        <authorList>
            <person name="Zhu J."/>
            <person name="Qi W."/>
            <person name="Song R."/>
        </authorList>
    </citation>
    <scope>NUCLEOTIDE SEQUENCE [LARGE SCALE GENOMIC DNA]</scope>
</reference>
<feature type="repeat" description="CHCR" evidence="7">
    <location>
        <begin position="571"/>
        <end position="717"/>
    </location>
</feature>
<feature type="repeat" description="CHCR" evidence="7">
    <location>
        <begin position="1165"/>
        <end position="1306"/>
    </location>
</feature>
<dbReference type="GO" id="GO:0006898">
    <property type="term" value="P:receptor-mediated endocytosis"/>
    <property type="evidence" value="ECO:0007669"/>
    <property type="project" value="TreeGrafter"/>
</dbReference>
<dbReference type="SMART" id="SM00299">
    <property type="entry name" value="CLH"/>
    <property type="match status" value="7"/>
</dbReference>
<dbReference type="FunFam" id="1.25.40.10:FF:000005">
    <property type="entry name" value="Clathrin heavy chain"/>
    <property type="match status" value="1"/>
</dbReference>
<dbReference type="EMBL" id="CDMY01000270">
    <property type="protein sequence ID" value="CEL98425.1"/>
    <property type="molecule type" value="Genomic_DNA"/>
</dbReference>
<evidence type="ECO:0000256" key="5">
    <source>
        <dbReference type="ARBA" id="ARBA00023329"/>
    </source>
</evidence>
<dbReference type="FunFam" id="1.25.40.730:FF:000002">
    <property type="entry name" value="Clathrin heavy chain"/>
    <property type="match status" value="1"/>
</dbReference>
<feature type="repeat" description="CHCR" evidence="7">
    <location>
        <begin position="1311"/>
        <end position="1457"/>
    </location>
</feature>
<dbReference type="InterPro" id="IPR000547">
    <property type="entry name" value="Clathrin_H-chain/VPS_repeat"/>
</dbReference>
<dbReference type="InterPro" id="IPR011990">
    <property type="entry name" value="TPR-like_helical_dom_sf"/>
</dbReference>
<dbReference type="VEuPathDB" id="CryptoDB:Vbra_12476"/>
<dbReference type="SUPFAM" id="SSF48371">
    <property type="entry name" value="ARM repeat"/>
    <property type="match status" value="6"/>
</dbReference>
<organism evidence="9 10">
    <name type="scientific">Vitrella brassicaformis (strain CCMP3155)</name>
    <dbReference type="NCBI Taxonomy" id="1169540"/>
    <lineage>
        <taxon>Eukaryota</taxon>
        <taxon>Sar</taxon>
        <taxon>Alveolata</taxon>
        <taxon>Colpodellida</taxon>
        <taxon>Vitrellaceae</taxon>
        <taxon>Vitrella</taxon>
    </lineage>
</organism>
<protein>
    <recommendedName>
        <fullName evidence="6">Clathrin heavy chain</fullName>
    </recommendedName>
</protein>
<dbReference type="InterPro" id="IPR016024">
    <property type="entry name" value="ARM-type_fold"/>
</dbReference>
<dbReference type="Pfam" id="PF00637">
    <property type="entry name" value="Clathrin"/>
    <property type="match status" value="7"/>
</dbReference>
<evidence type="ECO:0000256" key="4">
    <source>
        <dbReference type="ARBA" id="ARBA00023176"/>
    </source>
</evidence>
<dbReference type="PANTHER" id="PTHR10292:SF1">
    <property type="entry name" value="CLATHRIN HEAVY CHAIN"/>
    <property type="match status" value="1"/>
</dbReference>
<dbReference type="InterPro" id="IPR055358">
    <property type="entry name" value="CHCR"/>
</dbReference>
<dbReference type="PROSITE" id="PS50236">
    <property type="entry name" value="CHCR"/>
    <property type="match status" value="7"/>
</dbReference>
<accession>A0A0G4EMM4</accession>
<dbReference type="GO" id="GO:0030130">
    <property type="term" value="C:clathrin coat of trans-Golgi network vesicle"/>
    <property type="evidence" value="ECO:0007669"/>
    <property type="project" value="InterPro"/>
</dbReference>
<comment type="subcellular location">
    <subcellularLocation>
        <location evidence="6">Cytoplasmic vesicle membrane</location>
        <topology evidence="6">Peripheral membrane protein</topology>
        <orientation evidence="6">Cytoplasmic side</orientation>
    </subcellularLocation>
    <subcellularLocation>
        <location evidence="6">Membrane</location>
        <location evidence="6">Coated pit</location>
        <topology evidence="6">Peripheral membrane protein</topology>
        <orientation evidence="6">Cytoplasmic side</orientation>
    </subcellularLocation>
</comment>
<proteinExistence type="inferred from homology"/>
<keyword evidence="10" id="KW-1185">Reference proteome</keyword>
<feature type="repeat" description="CHCR" evidence="7">
    <location>
        <begin position="719"/>
        <end position="861"/>
    </location>
</feature>
<evidence type="ECO:0000313" key="10">
    <source>
        <dbReference type="Proteomes" id="UP000041254"/>
    </source>
</evidence>
<evidence type="ECO:0000256" key="2">
    <source>
        <dbReference type="ARBA" id="ARBA00022737"/>
    </source>
</evidence>
<dbReference type="OMA" id="HCYDLLH"/>
<gene>
    <name evidence="9" type="ORF">Vbra_12476</name>
</gene>
<evidence type="ECO:0000313" key="9">
    <source>
        <dbReference type="EMBL" id="CEL98425.1"/>
    </source>
</evidence>
<dbReference type="Gene3D" id="1.25.40.730">
    <property type="match status" value="1"/>
</dbReference>
<dbReference type="Proteomes" id="UP000041254">
    <property type="component" value="Unassembled WGS sequence"/>
</dbReference>
<keyword evidence="3 6" id="KW-0472">Membrane</keyword>
<keyword evidence="4 6" id="KW-0168">Coated pit</keyword>
<evidence type="ECO:0000256" key="7">
    <source>
        <dbReference type="PROSITE-ProRule" id="PRU01006"/>
    </source>
</evidence>
<sequence>MPAQGDHQGVFLTCRSTMAGVPVTLTPVMNLADMGVNPNGFRFGLLTMESDRFICVKDQAQDGSSQVAVIDMHANNSINRKPMKAEASLMNPKDNIIALKGKTEGQAGHFIQVFNLDTKEKLGVHQFGESIVFWKWITDRALALVSDKSIYHWTLEANSTPAKIFDRSGKLAESNTQIINYAVDSQQKWCLLTGISTQDQGKTIDGHMVLYSVEKKQQQVLEGHAGNFAMMKLEDGQADRQLFAFVERKEGQTQTRLHIMDIYKQKLDGHAAPFKVTSEVTYPPEAPNDFAVSMHMSDKYGVLFLITKAGYIFMFDIYSGAMLFRNRISNDTIFISAYNATNGGVLVVNRKGDVLTATVNADTLVNYIQTNLRHLPNATHIAFGLAKKFKIPGADELFVQQFNQAFARGEYKEAAKVAAQCASGALRTPQIIQQFKSVQAPPGQSSPILQYFSALLEMGKLNAMESIELVRPVVAQNRREFIERWLREDKLECTEELGDIVAPLDGKLALSIYLRANASAKVIKCFTEQGQYEQIVAYAKKVNYQADYSFILRNMLMVNPEGAVTFAKQLLDNDPPLIDINSVVEVMLSQNRLQEFTSILLDHLKNNKPEEGYLQTKLLEMNLLHAPQVAETIFQMDLFTHYDRQTIAQLCEKAGLYQRALEHYTDVQDIKRVMLNTHGLNPEWLTTFFGRMPPEVCLESLYELLRHNRQNLQVVVQCAIKYQEQIGALKLVELFESFGSWEGIFYFLGAILAFNNDADVHFKYIEACAKLNHMQEVERVCRESNAYDPVRVKEFLKQAKLPDPRPLIYVCDLHNFVGELAEYLYKNSLMKYIEVYVVKVNPQQAPTVIGTLIDLDCSEDFIKGLLQNVRGACPVSPLVEEVEKRNRLRLLLPWLEARMAEGNQEPDLHNALAKIYIDTNKEPETFLKTNAFYDSKVVGKYCEDRDPHLAYTAYKRAWGSCDEELVEVTNKNGLFRLQARYLVERQSQDLWGYVLKVDNEFRRNVIDQVVATALPESSNPDEVSATVKAFISADLPQELIELLEKIVLHNSDFSGNRNLQNLLILTAIKADKKRVMDYINRLNNYDGPEIAKIALGEQYQLYEEAFTIYKKFNLNSDAVDTLLMNLESLDRAGEFAARANEPEVWSKLGKAQLVQNLVSQAIDSYLKAQEAGDYKDVIQAAEREETYEDLVKYLQMARQKTKDQIIDSELVYAFAKCDNLGEMEEFISGTNTANVQAVGDRLFDEGHFKAAKILFQSIPNNAKLASCHVHLGEFSQAVEAARKANNPKTWKEVNFACVAAKEFRCAQIAGMNIIVHPDHLEELILHYEKGGYFEELIQLLDSGIGGERAHVGLYTELGILYAKYKPEKLMDFCKLNASRMNIPKIIRGCERHCLWPEAVFLYTAYDEYDAAANTMILHSPSAWTHDQFVSVMQKVSNSELFYRAISFYLEMYPLLLNGLLTAVANKVDHARVVQQIRKLGHLPLIIPYMKQVQQHNIKEVNDALNDLYVDGEDHESLRQSIEEYDNFDQLALAQRVEKHDLLEMRRIACLLYRKNKRFKQSIELSKIDRLYQDAMETARDSGNQELAESLLKYFVEIQDRDCFASCLYVCYDLIRPDIALELAWRNRFMDQVMPYMIQIVREYTYRVDALDKKIEHKEEEEQKEKSAPNDYVPDFMPMNPMLQGMGQLALMAPPGMMSNPNPLSGGMTNPGGFGTMQPGMPPSMPNMPAAAANPGMAMGTTGGMGMQPQFQTMPGGRPF</sequence>
<dbReference type="PANTHER" id="PTHR10292">
    <property type="entry name" value="CLATHRIN HEAVY CHAIN RELATED"/>
    <property type="match status" value="1"/>
</dbReference>
<comment type="similarity">
    <text evidence="1 6">Belongs to the clathrin heavy chain family.</text>
</comment>
<dbReference type="Pfam" id="PF13838">
    <property type="entry name" value="Clathrin_H_link"/>
    <property type="match status" value="1"/>
</dbReference>
<feature type="repeat" description="CHCR" evidence="7">
    <location>
        <begin position="1014"/>
        <end position="1161"/>
    </location>
</feature>
<name>A0A0G4EMM4_VITBC</name>
<dbReference type="GO" id="GO:0030132">
    <property type="term" value="C:clathrin coat of coated pit"/>
    <property type="evidence" value="ECO:0007669"/>
    <property type="project" value="InterPro"/>
</dbReference>
<keyword evidence="2" id="KW-0677">Repeat</keyword>
<dbReference type="PIRSF" id="PIRSF002290">
    <property type="entry name" value="Clathrin_H_chain"/>
    <property type="match status" value="1"/>
</dbReference>
<dbReference type="Gene3D" id="2.130.10.110">
    <property type="entry name" value="Clathrin heavy-chain terminal domain"/>
    <property type="match status" value="1"/>
</dbReference>
<dbReference type="FunFam" id="1.25.40.10:FF:000001">
    <property type="entry name" value="Clathrin heavy chain"/>
    <property type="match status" value="1"/>
</dbReference>
<evidence type="ECO:0000256" key="6">
    <source>
        <dbReference type="PIRNR" id="PIRNR002290"/>
    </source>
</evidence>
<dbReference type="InParanoid" id="A0A0G4EMM4"/>
<comment type="function">
    <text evidence="6">Clathrin is the major protein of the polyhedral coat of coated pits and vesicles.</text>
</comment>
<dbReference type="GO" id="GO:0071439">
    <property type="term" value="C:clathrin complex"/>
    <property type="evidence" value="ECO:0007669"/>
    <property type="project" value="InterPro"/>
</dbReference>
<dbReference type="InterPro" id="IPR016341">
    <property type="entry name" value="Clathrin_heavy_chain"/>
</dbReference>
<dbReference type="Gene3D" id="1.25.40.10">
    <property type="entry name" value="Tetratricopeptide repeat domain"/>
    <property type="match status" value="4"/>
</dbReference>